<gene>
    <name evidence="1" type="ORF">RPERSI_LOCUS3140</name>
</gene>
<dbReference type="EMBL" id="CAJVQC010003697">
    <property type="protein sequence ID" value="CAG8531027.1"/>
    <property type="molecule type" value="Genomic_DNA"/>
</dbReference>
<feature type="non-terminal residue" evidence="1">
    <location>
        <position position="1"/>
    </location>
</feature>
<evidence type="ECO:0000313" key="2">
    <source>
        <dbReference type="Proteomes" id="UP000789920"/>
    </source>
</evidence>
<keyword evidence="2" id="KW-1185">Reference proteome</keyword>
<name>A0ACA9LHL8_9GLOM</name>
<comment type="caution">
    <text evidence="1">The sequence shown here is derived from an EMBL/GenBank/DDBJ whole genome shotgun (WGS) entry which is preliminary data.</text>
</comment>
<organism evidence="1 2">
    <name type="scientific">Racocetra persica</name>
    <dbReference type="NCBI Taxonomy" id="160502"/>
    <lineage>
        <taxon>Eukaryota</taxon>
        <taxon>Fungi</taxon>
        <taxon>Fungi incertae sedis</taxon>
        <taxon>Mucoromycota</taxon>
        <taxon>Glomeromycotina</taxon>
        <taxon>Glomeromycetes</taxon>
        <taxon>Diversisporales</taxon>
        <taxon>Gigasporaceae</taxon>
        <taxon>Racocetra</taxon>
    </lineage>
</organism>
<protein>
    <submittedName>
        <fullName evidence="1">12262_t:CDS:1</fullName>
    </submittedName>
</protein>
<accession>A0ACA9LHL8</accession>
<evidence type="ECO:0000313" key="1">
    <source>
        <dbReference type="EMBL" id="CAG8531027.1"/>
    </source>
</evidence>
<reference evidence="1" key="1">
    <citation type="submission" date="2021-06" db="EMBL/GenBank/DDBJ databases">
        <authorList>
            <person name="Kallberg Y."/>
            <person name="Tangrot J."/>
            <person name="Rosling A."/>
        </authorList>
    </citation>
    <scope>NUCLEOTIDE SEQUENCE</scope>
    <source>
        <strain evidence="1">MA461A</strain>
    </source>
</reference>
<sequence length="1218" mass="141509">PLNDLYKEISLFGKIAVACIEMVPNWLYKQIFPRNNWMYPSEKRICIILNHLTQHGLLGKETEKFSPLTPFQLPKLCGNTISEYFWNIGEKQTRSCRELAKEFSSSELPDVPSEKTWKFRSGWTRYEKGKQPESVEFPEDDILCFDVETLLDDSDYTLIACAASSKAWYTWISPRLTKYGEAANGEYEIMKTCEIVDEKYKLKRKVQDGKIVIKKCGMGCLIPMGNIGRDRLVVGHNVGFDRAQIREYHYDRPCHSYIDNMSLLVAVNGLCTQHRSFWIKYNRPTKEEDKDYTERLKDFLSIYDASSINNLRNIYRFYCQGELDKCSKNYFVRPEVFQRLVAYCADGVFATHQVLKKLFLFPRFLKIYPHPISFAGIISMRNKFMTTPKDWDHYIEKIKLMRQEKSKSIEKNLQEPALITVKLHGDDPQPIIDSPWLRQLDWSIPPRVKKLKGYQQWYRNIYNTKTRGLKIISRPRTSSFSLRLKCQGFPLYYSKKHRRIYRTQKSNEEYRTKAKPFKFDGSTEKKISSNRSPTNESQEDAFKDVQNKMDDNKDAFVVGQSRNYPSRLSKYLELSEKGALHLLTENDFNVILHCLFAPYWKPKNVLYLLNRIYNDIKENGLRLNKYTYETILNLYVITGNVSKAEFIFSEIIKENLIPTRKTYNILLHMYARVGKIQRCLELVQEMKMNLILPNLTTYNTHILSYVRNLNVTGAHFILQEMERQGVKPDVITFNVMINGFLNFHDFKGAKQCLDIMLGMGIAPNIITFNTIMSGYLDVGDFRSVEDIYDKILELKIQPGLDTYHILATAFARMGKTEQVLLIIDQIIANGWHVLRTYNILINMYVKMNDLGMAYKVYDRLLSSGLQPNVVTFNTFITGHINQRNLDEALKCYDEMLKRGISPNVNVFNNLLRGYLHVYGMPSSRKIFEQMAEHHLVPDQVTYNIIMQYICEQDDVEIFEKAIEQYIEMLGNGLHPSNRTFNILLNLATKKDNRFYSHKYLEKSEQIQDCDKSAVELVLTDMMSKYVVLDVVTYSILMKGFVHYQHMQGAEELFRKMQENGVRPNQYIFDIMIDGYAKIPDMSKAQRAITKMLNSGFQKNIKVYNSMINGYAAAGDIDAAHKEFEEMKNTGHTPDKISYTSLVDMFANNKDVKHAQQAFDFMRAQGIQVDLISFTALMKAYAKVGNVKGAYSVFEAMVDAGYKPDSVATLTLLSARKNI</sequence>
<proteinExistence type="predicted"/>
<dbReference type="Proteomes" id="UP000789920">
    <property type="component" value="Unassembled WGS sequence"/>
</dbReference>